<keyword evidence="1" id="KW-0112">Calmodulin-binding</keyword>
<proteinExistence type="predicted"/>
<feature type="region of interest" description="Disordered" evidence="3">
    <location>
        <begin position="422"/>
        <end position="452"/>
    </location>
</feature>
<sequence length="452" mass="50492">MSSSAAPGSLEEMLENLRRRNPQKPKDLPPALPARPTSRTRLPSNRRAALPDIVEAVMELSSLNHCGNSEGSRWKSAAAKTVRQVKLGELPCVAAASDESKLEEKLASLPPASELCHEKEGSSFTESELQQDTECFIEQIGAVEMQKCFRGHLACRDFHQLKDGSITLQSYVRGEIARREYIALLKKKVDSQRLDEAVVQLQSIIRGWVIRRQYIECRELEESNTSEAPETMISQTQEVRTGPSLSANELQKHLVIAESNLAKKEREIVVLREQLEQYEAKLLGYESKMKSPEEMWRNQEASLQMSLVAARKSTSSEKSNTEKSSDTESPQFYDCDDASSVISSSGSLAKFPCKSITASTCGDMGGLELAVPLVNEQKRHKYGDEARAMIKLKSLNIPWLSPIDELHNLKNRLSAWKMGFKSRSKDANAKSQKPGEADGNKARRKWASLKLK</sequence>
<accession>A0A8X8WF22</accession>
<dbReference type="Pfam" id="PF00612">
    <property type="entry name" value="IQ"/>
    <property type="match status" value="2"/>
</dbReference>
<keyword evidence="5" id="KW-1185">Reference proteome</keyword>
<organism evidence="4">
    <name type="scientific">Salvia splendens</name>
    <name type="common">Scarlet sage</name>
    <dbReference type="NCBI Taxonomy" id="180675"/>
    <lineage>
        <taxon>Eukaryota</taxon>
        <taxon>Viridiplantae</taxon>
        <taxon>Streptophyta</taxon>
        <taxon>Embryophyta</taxon>
        <taxon>Tracheophyta</taxon>
        <taxon>Spermatophyta</taxon>
        <taxon>Magnoliopsida</taxon>
        <taxon>eudicotyledons</taxon>
        <taxon>Gunneridae</taxon>
        <taxon>Pentapetalae</taxon>
        <taxon>asterids</taxon>
        <taxon>lamiids</taxon>
        <taxon>Lamiales</taxon>
        <taxon>Lamiaceae</taxon>
        <taxon>Nepetoideae</taxon>
        <taxon>Mentheae</taxon>
        <taxon>Salviinae</taxon>
        <taxon>Salvia</taxon>
        <taxon>Salvia subgen. Calosphace</taxon>
        <taxon>core Calosphace</taxon>
    </lineage>
</organism>
<evidence type="ECO:0000313" key="5">
    <source>
        <dbReference type="Proteomes" id="UP000298416"/>
    </source>
</evidence>
<dbReference type="PROSITE" id="PS50096">
    <property type="entry name" value="IQ"/>
    <property type="match status" value="3"/>
</dbReference>
<reference evidence="4" key="2">
    <citation type="submission" date="2020-08" db="EMBL/GenBank/DDBJ databases">
        <title>Plant Genome Project.</title>
        <authorList>
            <person name="Zhang R.-G."/>
        </authorList>
    </citation>
    <scope>NUCLEOTIDE SEQUENCE</scope>
    <source>
        <strain evidence="4">Huo1</strain>
        <tissue evidence="4">Leaf</tissue>
    </source>
</reference>
<dbReference type="InterPro" id="IPR000048">
    <property type="entry name" value="IQ_motif_EF-hand-BS"/>
</dbReference>
<dbReference type="InterPro" id="IPR027417">
    <property type="entry name" value="P-loop_NTPase"/>
</dbReference>
<dbReference type="Proteomes" id="UP000298416">
    <property type="component" value="Unassembled WGS sequence"/>
</dbReference>
<feature type="coiled-coil region" evidence="2">
    <location>
        <begin position="247"/>
        <end position="288"/>
    </location>
</feature>
<feature type="region of interest" description="Disordered" evidence="3">
    <location>
        <begin position="307"/>
        <end position="332"/>
    </location>
</feature>
<comment type="caution">
    <text evidence="4">The sequence shown here is derived from an EMBL/GenBank/DDBJ whole genome shotgun (WGS) entry which is preliminary data.</text>
</comment>
<dbReference type="SUPFAM" id="SSF52540">
    <property type="entry name" value="P-loop containing nucleoside triphosphate hydrolases"/>
    <property type="match status" value="1"/>
</dbReference>
<evidence type="ECO:0000256" key="1">
    <source>
        <dbReference type="ARBA" id="ARBA00022860"/>
    </source>
</evidence>
<dbReference type="SMART" id="SM00015">
    <property type="entry name" value="IQ"/>
    <property type="match status" value="3"/>
</dbReference>
<evidence type="ECO:0008006" key="6">
    <source>
        <dbReference type="Google" id="ProtNLM"/>
    </source>
</evidence>
<keyword evidence="2" id="KW-0175">Coiled coil</keyword>
<dbReference type="OrthoDB" id="6108017at2759"/>
<dbReference type="AlphaFoldDB" id="A0A8X8WF22"/>
<name>A0A8X8WF22_SALSN</name>
<reference evidence="4" key="1">
    <citation type="submission" date="2018-01" db="EMBL/GenBank/DDBJ databases">
        <authorList>
            <person name="Mao J.F."/>
        </authorList>
    </citation>
    <scope>NUCLEOTIDE SEQUENCE</scope>
    <source>
        <strain evidence="4">Huo1</strain>
        <tissue evidence="4">Leaf</tissue>
    </source>
</reference>
<feature type="compositionally biased region" description="Basic and acidic residues" evidence="3">
    <location>
        <begin position="423"/>
        <end position="441"/>
    </location>
</feature>
<feature type="compositionally biased region" description="Basic residues" evidence="3">
    <location>
        <begin position="442"/>
        <end position="452"/>
    </location>
</feature>
<evidence type="ECO:0000313" key="4">
    <source>
        <dbReference type="EMBL" id="KAG6393772.1"/>
    </source>
</evidence>
<protein>
    <recommendedName>
        <fullName evidence="6">Myosin V</fullName>
    </recommendedName>
</protein>
<feature type="region of interest" description="Disordered" evidence="3">
    <location>
        <begin position="1"/>
        <end position="46"/>
    </location>
</feature>
<dbReference type="Gene3D" id="1.20.5.190">
    <property type="match status" value="1"/>
</dbReference>
<dbReference type="EMBL" id="PNBA02000017">
    <property type="protein sequence ID" value="KAG6393772.1"/>
    <property type="molecule type" value="Genomic_DNA"/>
</dbReference>
<evidence type="ECO:0000256" key="2">
    <source>
        <dbReference type="SAM" id="Coils"/>
    </source>
</evidence>
<dbReference type="GO" id="GO:0005516">
    <property type="term" value="F:calmodulin binding"/>
    <property type="evidence" value="ECO:0007669"/>
    <property type="project" value="UniProtKB-KW"/>
</dbReference>
<evidence type="ECO:0000256" key="3">
    <source>
        <dbReference type="SAM" id="MobiDB-lite"/>
    </source>
</evidence>
<gene>
    <name evidence="4" type="ORF">SASPL_144343</name>
</gene>